<accession>A0A366IFX4</accession>
<evidence type="ECO:0000313" key="2">
    <source>
        <dbReference type="EMBL" id="RBP70057.1"/>
    </source>
</evidence>
<organism evidence="2 3">
    <name type="scientific">Alkalibaculum bacchi</name>
    <dbReference type="NCBI Taxonomy" id="645887"/>
    <lineage>
        <taxon>Bacteria</taxon>
        <taxon>Bacillati</taxon>
        <taxon>Bacillota</taxon>
        <taxon>Clostridia</taxon>
        <taxon>Eubacteriales</taxon>
        <taxon>Eubacteriaceae</taxon>
        <taxon>Alkalibaculum</taxon>
    </lineage>
</organism>
<sequence length="241" mass="27134">MSPNKTGYVFSNTANIYFQVFGEEDRPVMILIHGHGEDWHTFNKQIKPFSKLYKIVTIDSRGHGRSSFGMYPLTIEFMANDIIAVMNELEIGQAHIIGFSDGGNIAIQIALKYPERIKKLVLAGANLYPTGIKMASQVPIVMAYLLCKITSGFSKRAKKKASLLDLIVCQPNFDPGELKKIQCPTLVLVGEKDMVKKEHTELIARHIPMSKLQVIEGVNHFIFKEDPCKVNFLILSYLCKM</sequence>
<name>A0A366IFX4_9FIRM</name>
<evidence type="ECO:0000259" key="1">
    <source>
        <dbReference type="Pfam" id="PF00561"/>
    </source>
</evidence>
<keyword evidence="3" id="KW-1185">Reference proteome</keyword>
<dbReference type="InterPro" id="IPR000073">
    <property type="entry name" value="AB_hydrolase_1"/>
</dbReference>
<dbReference type="Gene3D" id="3.40.50.1820">
    <property type="entry name" value="alpha/beta hydrolase"/>
    <property type="match status" value="1"/>
</dbReference>
<gene>
    <name evidence="2" type="ORF">DES36_101109</name>
</gene>
<dbReference type="RefSeq" id="WP_113919270.1">
    <property type="nucleotide sequence ID" value="NZ_QNRX01000001.1"/>
</dbReference>
<reference evidence="2 3" key="1">
    <citation type="submission" date="2018-06" db="EMBL/GenBank/DDBJ databases">
        <title>Genomic Encyclopedia of Type Strains, Phase IV (KMG-IV): sequencing the most valuable type-strain genomes for metagenomic binning, comparative biology and taxonomic classification.</title>
        <authorList>
            <person name="Goeker M."/>
        </authorList>
    </citation>
    <scope>NUCLEOTIDE SEQUENCE [LARGE SCALE GENOMIC DNA]</scope>
    <source>
        <strain evidence="2 3">DSM 22112</strain>
    </source>
</reference>
<proteinExistence type="predicted"/>
<dbReference type="PRINTS" id="PR00111">
    <property type="entry name" value="ABHYDROLASE"/>
</dbReference>
<comment type="caution">
    <text evidence="2">The sequence shown here is derived from an EMBL/GenBank/DDBJ whole genome shotgun (WGS) entry which is preliminary data.</text>
</comment>
<dbReference type="PANTHER" id="PTHR46331:SF2">
    <property type="entry name" value="VALACYCLOVIR HYDROLASE"/>
    <property type="match status" value="1"/>
</dbReference>
<dbReference type="GO" id="GO:0017171">
    <property type="term" value="F:serine hydrolase activity"/>
    <property type="evidence" value="ECO:0007669"/>
    <property type="project" value="TreeGrafter"/>
</dbReference>
<dbReference type="Pfam" id="PF00561">
    <property type="entry name" value="Abhydrolase_1"/>
    <property type="match status" value="1"/>
</dbReference>
<evidence type="ECO:0000313" key="3">
    <source>
        <dbReference type="Proteomes" id="UP000253490"/>
    </source>
</evidence>
<feature type="domain" description="AB hydrolase-1" evidence="1">
    <location>
        <begin position="27"/>
        <end position="128"/>
    </location>
</feature>
<dbReference type="PANTHER" id="PTHR46331">
    <property type="entry name" value="VALACYCLOVIR HYDROLASE"/>
    <property type="match status" value="1"/>
</dbReference>
<dbReference type="InterPro" id="IPR029058">
    <property type="entry name" value="AB_hydrolase_fold"/>
</dbReference>
<dbReference type="SUPFAM" id="SSF53474">
    <property type="entry name" value="alpha/beta-Hydrolases"/>
    <property type="match status" value="1"/>
</dbReference>
<protein>
    <submittedName>
        <fullName evidence="2">Pimeloyl-ACP methyl ester carboxylesterase</fullName>
    </submittedName>
</protein>
<dbReference type="OrthoDB" id="9775557at2"/>
<dbReference type="AlphaFoldDB" id="A0A366IFX4"/>
<dbReference type="EMBL" id="QNRX01000001">
    <property type="protein sequence ID" value="RBP70057.1"/>
    <property type="molecule type" value="Genomic_DNA"/>
</dbReference>
<dbReference type="Proteomes" id="UP000253490">
    <property type="component" value="Unassembled WGS sequence"/>
</dbReference>